<proteinExistence type="predicted"/>
<dbReference type="EMBL" id="SNRW01004618">
    <property type="protein sequence ID" value="KAA6386864.1"/>
    <property type="molecule type" value="Genomic_DNA"/>
</dbReference>
<organism evidence="1 2">
    <name type="scientific">Streblomastix strix</name>
    <dbReference type="NCBI Taxonomy" id="222440"/>
    <lineage>
        <taxon>Eukaryota</taxon>
        <taxon>Metamonada</taxon>
        <taxon>Preaxostyla</taxon>
        <taxon>Oxymonadida</taxon>
        <taxon>Streblomastigidae</taxon>
        <taxon>Streblomastix</taxon>
    </lineage>
</organism>
<sequence length="153" mass="18703">MLTYASNVEFHFFQIVIDKEYREMMSDRISYIQLMHQKQIERQNKREWGIDSDTEAFDLDRYLDFSVDKIVVSQFVKIADGFYKDQEKMRIEAKLRFLGKYQLDENENRISNQYGEVKQEYEYQQDERNQHKINWCENVPDFLLDAEDEQRTV</sequence>
<reference evidence="1 2" key="1">
    <citation type="submission" date="2019-03" db="EMBL/GenBank/DDBJ databases">
        <title>Single cell metagenomics reveals metabolic interactions within the superorganism composed of flagellate Streblomastix strix and complex community of Bacteroidetes bacteria on its surface.</title>
        <authorList>
            <person name="Treitli S.C."/>
            <person name="Kolisko M."/>
            <person name="Husnik F."/>
            <person name="Keeling P."/>
            <person name="Hampl V."/>
        </authorList>
    </citation>
    <scope>NUCLEOTIDE SEQUENCE [LARGE SCALE GENOMIC DNA]</scope>
    <source>
        <strain evidence="1">ST1C</strain>
    </source>
</reference>
<evidence type="ECO:0000313" key="1">
    <source>
        <dbReference type="EMBL" id="KAA6386864.1"/>
    </source>
</evidence>
<gene>
    <name evidence="1" type="ORF">EZS28_017608</name>
</gene>
<name>A0A5J4VVX4_9EUKA</name>
<dbReference type="AlphaFoldDB" id="A0A5J4VVX4"/>
<evidence type="ECO:0000313" key="2">
    <source>
        <dbReference type="Proteomes" id="UP000324800"/>
    </source>
</evidence>
<accession>A0A5J4VVX4</accession>
<dbReference type="Proteomes" id="UP000324800">
    <property type="component" value="Unassembled WGS sequence"/>
</dbReference>
<protein>
    <submittedName>
        <fullName evidence="1">Uncharacterized protein</fullName>
    </submittedName>
</protein>
<comment type="caution">
    <text evidence="1">The sequence shown here is derived from an EMBL/GenBank/DDBJ whole genome shotgun (WGS) entry which is preliminary data.</text>
</comment>